<name>A0A3R7NYL2_PENVA</name>
<keyword evidence="3" id="KW-1185">Reference proteome</keyword>
<gene>
    <name evidence="2" type="ORF">C7M84_011304</name>
</gene>
<evidence type="ECO:0000313" key="3">
    <source>
        <dbReference type="Proteomes" id="UP000283509"/>
    </source>
</evidence>
<comment type="caution">
    <text evidence="2">The sequence shown here is derived from an EMBL/GenBank/DDBJ whole genome shotgun (WGS) entry which is preliminary data.</text>
</comment>
<evidence type="ECO:0000313" key="2">
    <source>
        <dbReference type="EMBL" id="ROT70421.1"/>
    </source>
</evidence>
<reference evidence="2 3" key="2">
    <citation type="submission" date="2019-01" db="EMBL/GenBank/DDBJ databases">
        <title>The decoding of complex shrimp genome reveals the adaptation for benthos swimmer, frequently molting mechanism and breeding impact on genome.</title>
        <authorList>
            <person name="Sun Y."/>
            <person name="Gao Y."/>
            <person name="Yu Y."/>
        </authorList>
    </citation>
    <scope>NUCLEOTIDE SEQUENCE [LARGE SCALE GENOMIC DNA]</scope>
    <source>
        <tissue evidence="2">Muscle</tissue>
    </source>
</reference>
<sequence length="118" mass="12954">MCEAGGSRHWCPANCASGTALVMAAVETICIPCHYPSGLRARPSLTPRPRLNFPKRHPSVSLSPEASPGRRHLRPLRRRSPFKVLRCRVERRRGNAAATVAGRRVDETRLGAATAFSK</sequence>
<organism evidence="2 3">
    <name type="scientific">Penaeus vannamei</name>
    <name type="common">Whiteleg shrimp</name>
    <name type="synonym">Litopenaeus vannamei</name>
    <dbReference type="NCBI Taxonomy" id="6689"/>
    <lineage>
        <taxon>Eukaryota</taxon>
        <taxon>Metazoa</taxon>
        <taxon>Ecdysozoa</taxon>
        <taxon>Arthropoda</taxon>
        <taxon>Crustacea</taxon>
        <taxon>Multicrustacea</taxon>
        <taxon>Malacostraca</taxon>
        <taxon>Eumalacostraca</taxon>
        <taxon>Eucarida</taxon>
        <taxon>Decapoda</taxon>
        <taxon>Dendrobranchiata</taxon>
        <taxon>Penaeoidea</taxon>
        <taxon>Penaeidae</taxon>
        <taxon>Penaeus</taxon>
    </lineage>
</organism>
<evidence type="ECO:0000256" key="1">
    <source>
        <dbReference type="SAM" id="MobiDB-lite"/>
    </source>
</evidence>
<reference evidence="2 3" key="1">
    <citation type="submission" date="2018-04" db="EMBL/GenBank/DDBJ databases">
        <authorList>
            <person name="Zhang X."/>
            <person name="Yuan J."/>
            <person name="Li F."/>
            <person name="Xiang J."/>
        </authorList>
    </citation>
    <scope>NUCLEOTIDE SEQUENCE [LARGE SCALE GENOMIC DNA]</scope>
    <source>
        <tissue evidence="2">Muscle</tissue>
    </source>
</reference>
<dbReference type="AlphaFoldDB" id="A0A3R7NYL2"/>
<accession>A0A3R7NYL2</accession>
<proteinExistence type="predicted"/>
<feature type="region of interest" description="Disordered" evidence="1">
    <location>
        <begin position="44"/>
        <end position="77"/>
    </location>
</feature>
<dbReference type="EMBL" id="QCYY01002430">
    <property type="protein sequence ID" value="ROT70421.1"/>
    <property type="molecule type" value="Genomic_DNA"/>
</dbReference>
<dbReference type="Proteomes" id="UP000283509">
    <property type="component" value="Unassembled WGS sequence"/>
</dbReference>
<protein>
    <submittedName>
        <fullName evidence="2">Uncharacterized protein</fullName>
    </submittedName>
</protein>